<evidence type="ECO:0008006" key="2">
    <source>
        <dbReference type="Google" id="ProtNLM"/>
    </source>
</evidence>
<organism evidence="1">
    <name type="scientific">viral metagenome</name>
    <dbReference type="NCBI Taxonomy" id="1070528"/>
    <lineage>
        <taxon>unclassified sequences</taxon>
        <taxon>metagenomes</taxon>
        <taxon>organismal metagenomes</taxon>
    </lineage>
</organism>
<sequence length="271" mass="31496">MDNARLLELVKWNDVEEIRKLLLENDKPCSIYPLIYAIENRDNKTSSVSHDTIMMLFEDRRYSTDQILDGSLLLAIEKQNIDLIRYLLDKITNLDPYSIIEAVKTRNINIVEIFVGDPRISDDFLYLCADKASELGDLEMLQYFDSYWTSVTASNAKNSEVLEKLAEKPVPFYWNCVERVVRYHTEDDIEASIRVLVEKRGYTLEEIMTMACSKGRIKVVKYLFHTFGIVPSREDVLFCLEAGYDRVSRQLYNLICEDLHRLKQVLVANGV</sequence>
<dbReference type="EMBL" id="MN740696">
    <property type="protein sequence ID" value="QHU08401.1"/>
    <property type="molecule type" value="Genomic_DNA"/>
</dbReference>
<evidence type="ECO:0000313" key="1">
    <source>
        <dbReference type="EMBL" id="QHU08401.1"/>
    </source>
</evidence>
<protein>
    <recommendedName>
        <fullName evidence="2">Ankyrin repeat protein</fullName>
    </recommendedName>
</protein>
<dbReference type="InterPro" id="IPR036770">
    <property type="entry name" value="Ankyrin_rpt-contain_sf"/>
</dbReference>
<reference evidence="1" key="1">
    <citation type="journal article" date="2020" name="Nature">
        <title>Giant virus diversity and host interactions through global metagenomics.</title>
        <authorList>
            <person name="Schulz F."/>
            <person name="Roux S."/>
            <person name="Paez-Espino D."/>
            <person name="Jungbluth S."/>
            <person name="Walsh D.A."/>
            <person name="Denef V.J."/>
            <person name="McMahon K.D."/>
            <person name="Konstantinidis K.T."/>
            <person name="Eloe-Fadrosh E.A."/>
            <person name="Kyrpides N.C."/>
            <person name="Woyke T."/>
        </authorList>
    </citation>
    <scope>NUCLEOTIDE SEQUENCE</scope>
    <source>
        <strain evidence="1">GVMAG-S-1062768-28</strain>
    </source>
</reference>
<dbReference type="SUPFAM" id="SSF48403">
    <property type="entry name" value="Ankyrin repeat"/>
    <property type="match status" value="1"/>
</dbReference>
<name>A0A6C0JU15_9ZZZZ</name>
<dbReference type="AlphaFoldDB" id="A0A6C0JU15"/>
<dbReference type="Gene3D" id="1.25.40.20">
    <property type="entry name" value="Ankyrin repeat-containing domain"/>
    <property type="match status" value="1"/>
</dbReference>
<accession>A0A6C0JU15</accession>
<proteinExistence type="predicted"/>